<sequence length="123" mass="14308">MPFNSLRWSAARHSPRYFSNSTERRGQGRGRTVIPGFAVRYIAIMLPSQTRHLMCQSQTVVLFSLFFIYMLWRAERHSEKKYIKVTGFEPMALCTQNRCADQTALHLVSLPEAYRSTRSMNTN</sequence>
<dbReference type="AlphaFoldDB" id="A0A088BEX4"/>
<dbReference type="EMBL" id="KF442616">
    <property type="protein sequence ID" value="AGY62829.1"/>
    <property type="molecule type" value="Genomic_DNA"/>
</dbReference>
<keyword evidence="1" id="KW-0496">Mitochondrion</keyword>
<geneLocation type="mitochondrion" evidence="1"/>
<protein>
    <submittedName>
        <fullName evidence="1">Orf123b</fullName>
    </submittedName>
</protein>
<proteinExistence type="predicted"/>
<gene>
    <name evidence="1" type="primary">orf123b</name>
    <name evidence="1" type="ORF">ErsatMp067</name>
</gene>
<evidence type="ECO:0000313" key="1">
    <source>
        <dbReference type="EMBL" id="AGY62829.1"/>
    </source>
</evidence>
<name>A0A088BEX4_ERUVS</name>
<reference evidence="1" key="1">
    <citation type="journal article" date="2014" name="PLoS ONE">
        <title>Complete Mitochondrial Genome of Eruca sativa Mill. (Garden Rocket).</title>
        <authorList>
            <person name="Wang Y."/>
            <person name="Chu P."/>
            <person name="Yang Q."/>
            <person name="Chang S."/>
            <person name="Chen J."/>
            <person name="Hu M."/>
            <person name="Guan R."/>
        </authorList>
    </citation>
    <scope>NUCLEOTIDE SEQUENCE</scope>
    <source>
        <tissue evidence="1">Etiolated seedling</tissue>
    </source>
</reference>
<organism evidence="1">
    <name type="scientific">Eruca vesicaria subsp. sativa</name>
    <name type="common">Garden rocket</name>
    <name type="synonym">Eruca sativa</name>
    <dbReference type="NCBI Taxonomy" id="29727"/>
    <lineage>
        <taxon>Eukaryota</taxon>
        <taxon>Viridiplantae</taxon>
        <taxon>Streptophyta</taxon>
        <taxon>Embryophyta</taxon>
        <taxon>Tracheophyta</taxon>
        <taxon>Spermatophyta</taxon>
        <taxon>Magnoliopsida</taxon>
        <taxon>eudicotyledons</taxon>
        <taxon>Gunneridae</taxon>
        <taxon>Pentapetalae</taxon>
        <taxon>rosids</taxon>
        <taxon>malvids</taxon>
        <taxon>Brassicales</taxon>
        <taxon>Brassicaceae</taxon>
        <taxon>Brassiceae</taxon>
        <taxon>Eruca</taxon>
    </lineage>
</organism>
<accession>A0A088BEX4</accession>